<feature type="compositionally biased region" description="Basic residues" evidence="1">
    <location>
        <begin position="162"/>
        <end position="171"/>
    </location>
</feature>
<feature type="compositionally biased region" description="Low complexity" evidence="1">
    <location>
        <begin position="140"/>
        <end position="149"/>
    </location>
</feature>
<dbReference type="EMBL" id="BARW01022090">
    <property type="protein sequence ID" value="GAI95477.1"/>
    <property type="molecule type" value="Genomic_DNA"/>
</dbReference>
<feature type="compositionally biased region" description="Basic and acidic residues" evidence="1">
    <location>
        <begin position="61"/>
        <end position="72"/>
    </location>
</feature>
<dbReference type="AlphaFoldDB" id="X1SR02"/>
<feature type="compositionally biased region" description="Basic and acidic residues" evidence="1">
    <location>
        <begin position="189"/>
        <end position="209"/>
    </location>
</feature>
<feature type="non-terminal residue" evidence="2">
    <location>
        <position position="1"/>
    </location>
</feature>
<protein>
    <submittedName>
        <fullName evidence="2">Uncharacterized protein</fullName>
    </submittedName>
</protein>
<feature type="region of interest" description="Disordered" evidence="1">
    <location>
        <begin position="56"/>
        <end position="209"/>
    </location>
</feature>
<evidence type="ECO:0000256" key="1">
    <source>
        <dbReference type="SAM" id="MobiDB-lite"/>
    </source>
</evidence>
<accession>X1SR02</accession>
<proteinExistence type="predicted"/>
<organism evidence="2">
    <name type="scientific">marine sediment metagenome</name>
    <dbReference type="NCBI Taxonomy" id="412755"/>
    <lineage>
        <taxon>unclassified sequences</taxon>
        <taxon>metagenomes</taxon>
        <taxon>ecological metagenomes</taxon>
    </lineage>
</organism>
<evidence type="ECO:0000313" key="2">
    <source>
        <dbReference type="EMBL" id="GAI95477.1"/>
    </source>
</evidence>
<sequence length="209" mass="22724">DYYREVKERLPKVGRTITTPYGTGKVIRVSVVAESVTVLLEDGSTVEVTAEQLAARAQSVPEERPRGQDAKARFLATRGSSSPSAKRRGGKTQIAGKVPSDAQSSRRHRESLKTGTQTVEYQGRPKEKGGESAGGRAGRAKSSARPSGASGLGHTSSEQRASRRSKRKQRRQGRESSPRQSSPRGRPTKTRERRSQEQGTRGSERPESA</sequence>
<reference evidence="2" key="1">
    <citation type="journal article" date="2014" name="Front. Microbiol.">
        <title>High frequency of phylogenetically diverse reductive dehalogenase-homologous genes in deep subseafloor sedimentary metagenomes.</title>
        <authorList>
            <person name="Kawai M."/>
            <person name="Futagami T."/>
            <person name="Toyoda A."/>
            <person name="Takaki Y."/>
            <person name="Nishi S."/>
            <person name="Hori S."/>
            <person name="Arai W."/>
            <person name="Tsubouchi T."/>
            <person name="Morono Y."/>
            <person name="Uchiyama I."/>
            <person name="Ito T."/>
            <person name="Fujiyama A."/>
            <person name="Inagaki F."/>
            <person name="Takami H."/>
        </authorList>
    </citation>
    <scope>NUCLEOTIDE SEQUENCE</scope>
    <source>
        <strain evidence="2">Expedition CK06-06</strain>
    </source>
</reference>
<gene>
    <name evidence="2" type="ORF">S12H4_36972</name>
</gene>
<name>X1SR02_9ZZZZ</name>
<comment type="caution">
    <text evidence="2">The sequence shown here is derived from an EMBL/GenBank/DDBJ whole genome shotgun (WGS) entry which is preliminary data.</text>
</comment>